<evidence type="ECO:0000256" key="1">
    <source>
        <dbReference type="SAM" id="MobiDB-lite"/>
    </source>
</evidence>
<sequence>MANTLHSTLRPSSRSGARSFRPHGLDLLTPPRVYPDLELPFVAFGQ</sequence>
<protein>
    <submittedName>
        <fullName evidence="2">Uncharacterized protein</fullName>
    </submittedName>
</protein>
<evidence type="ECO:0000313" key="2">
    <source>
        <dbReference type="EMBL" id="CAA9428487.1"/>
    </source>
</evidence>
<dbReference type="EMBL" id="CADCUZ010000119">
    <property type="protein sequence ID" value="CAA9428487.1"/>
    <property type="molecule type" value="Genomic_DNA"/>
</dbReference>
<feature type="region of interest" description="Disordered" evidence="1">
    <location>
        <begin position="1"/>
        <end position="23"/>
    </location>
</feature>
<dbReference type="AlphaFoldDB" id="A0A6J4PYS7"/>
<proteinExistence type="predicted"/>
<accession>A0A6J4PYS7</accession>
<gene>
    <name evidence="2" type="ORF">AVDCRST_MAG55-2483</name>
</gene>
<name>A0A6J4PYS7_9ACTN</name>
<organism evidence="2">
    <name type="scientific">uncultured Rubrobacteraceae bacterium</name>
    <dbReference type="NCBI Taxonomy" id="349277"/>
    <lineage>
        <taxon>Bacteria</taxon>
        <taxon>Bacillati</taxon>
        <taxon>Actinomycetota</taxon>
        <taxon>Rubrobacteria</taxon>
        <taxon>Rubrobacterales</taxon>
        <taxon>Rubrobacteraceae</taxon>
        <taxon>environmental samples</taxon>
    </lineage>
</organism>
<reference evidence="2" key="1">
    <citation type="submission" date="2020-02" db="EMBL/GenBank/DDBJ databases">
        <authorList>
            <person name="Meier V. D."/>
        </authorList>
    </citation>
    <scope>NUCLEOTIDE SEQUENCE</scope>
    <source>
        <strain evidence="2">AVDCRST_MAG55</strain>
    </source>
</reference>
<feature type="compositionally biased region" description="Polar residues" evidence="1">
    <location>
        <begin position="1"/>
        <end position="16"/>
    </location>
</feature>